<dbReference type="CDD" id="cd02164">
    <property type="entry name" value="PPAT_CoAS"/>
    <property type="match status" value="1"/>
</dbReference>
<evidence type="ECO:0000313" key="3">
    <source>
        <dbReference type="Proteomes" id="UP000186594"/>
    </source>
</evidence>
<keyword evidence="3" id="KW-1185">Reference proteome</keyword>
<dbReference type="PANTHER" id="PTHR10695">
    <property type="entry name" value="DEPHOSPHO-COA KINASE-RELATED"/>
    <property type="match status" value="1"/>
</dbReference>
<protein>
    <recommendedName>
        <fullName evidence="1">Cytidyltransferase-like domain-containing protein</fullName>
    </recommendedName>
</protein>
<dbReference type="InterPro" id="IPR014729">
    <property type="entry name" value="Rossmann-like_a/b/a_fold"/>
</dbReference>
<evidence type="ECO:0000259" key="1">
    <source>
        <dbReference type="Pfam" id="PF01467"/>
    </source>
</evidence>
<comment type="caution">
    <text evidence="2">The sequence shown here is derived from an EMBL/GenBank/DDBJ whole genome shotgun (WGS) entry which is preliminary data.</text>
</comment>
<dbReference type="Gene3D" id="3.40.50.620">
    <property type="entry name" value="HUPs"/>
    <property type="match status" value="1"/>
</dbReference>
<dbReference type="NCBIfam" id="NF001985">
    <property type="entry name" value="PRK00777.1"/>
    <property type="match status" value="1"/>
</dbReference>
<dbReference type="AlphaFoldDB" id="A0A1U7LTZ7"/>
<dbReference type="GO" id="GO:0015937">
    <property type="term" value="P:coenzyme A biosynthetic process"/>
    <property type="evidence" value="ECO:0007669"/>
    <property type="project" value="TreeGrafter"/>
</dbReference>
<evidence type="ECO:0000313" key="2">
    <source>
        <dbReference type="EMBL" id="OLL26137.1"/>
    </source>
</evidence>
<dbReference type="STRING" id="1198029.A0A1U7LTZ7"/>
<dbReference type="Pfam" id="PF01467">
    <property type="entry name" value="CTP_transf_like"/>
    <property type="match status" value="1"/>
</dbReference>
<proteinExistence type="predicted"/>
<gene>
    <name evidence="2" type="ORF">NEOLI_003039</name>
</gene>
<sequence length="244" mass="27478">MTSLVHFTASSSLNSLDQPIAATSVHLYVLLDPPEDFHTLESLLVKIYSYIFLKNPKLESTVLLRGASPVPEECAMLDDASPAQVHNPPLMSVAVGGTFDHLHIGHKLLLTATVFLAKKHVFVGVTDDVLLINKSHREQLEPITLRIAKVKEFLKRLNPVLKYTVVAIRDIYGPTITEKDIQGLVISTETKEGGDRINQERKRKGWNDLLIYEIQLYKYEGETEKVSSTTIRINLARESEKKDY</sequence>
<dbReference type="PANTHER" id="PTHR10695:SF46">
    <property type="entry name" value="BIFUNCTIONAL COENZYME A SYNTHASE-RELATED"/>
    <property type="match status" value="1"/>
</dbReference>
<dbReference type="GO" id="GO:0004140">
    <property type="term" value="F:dephospho-CoA kinase activity"/>
    <property type="evidence" value="ECO:0007669"/>
    <property type="project" value="TreeGrafter"/>
</dbReference>
<feature type="domain" description="Cytidyltransferase-like" evidence="1">
    <location>
        <begin position="95"/>
        <end position="232"/>
    </location>
</feature>
<accession>A0A1U7LTZ7</accession>
<dbReference type="EMBL" id="LXFE01000238">
    <property type="protein sequence ID" value="OLL26137.1"/>
    <property type="molecule type" value="Genomic_DNA"/>
</dbReference>
<dbReference type="InterPro" id="IPR004821">
    <property type="entry name" value="Cyt_trans-like"/>
</dbReference>
<dbReference type="SUPFAM" id="SSF52374">
    <property type="entry name" value="Nucleotidylyl transferase"/>
    <property type="match status" value="1"/>
</dbReference>
<name>A0A1U7LTZ7_NEOID</name>
<dbReference type="Proteomes" id="UP000186594">
    <property type="component" value="Unassembled WGS sequence"/>
</dbReference>
<organism evidence="2 3">
    <name type="scientific">Neolecta irregularis (strain DAH-3)</name>
    <dbReference type="NCBI Taxonomy" id="1198029"/>
    <lineage>
        <taxon>Eukaryota</taxon>
        <taxon>Fungi</taxon>
        <taxon>Dikarya</taxon>
        <taxon>Ascomycota</taxon>
        <taxon>Taphrinomycotina</taxon>
        <taxon>Neolectales</taxon>
        <taxon>Neolectaceae</taxon>
        <taxon>Neolecta</taxon>
    </lineage>
</organism>
<reference evidence="2 3" key="1">
    <citation type="submission" date="2016-04" db="EMBL/GenBank/DDBJ databases">
        <title>Evolutionary innovation and constraint leading to complex multicellularity in the Ascomycota.</title>
        <authorList>
            <person name="Cisse O."/>
            <person name="Nguyen A."/>
            <person name="Hewitt D.A."/>
            <person name="Jedd G."/>
            <person name="Stajich J.E."/>
        </authorList>
    </citation>
    <scope>NUCLEOTIDE SEQUENCE [LARGE SCALE GENOMIC DNA]</scope>
    <source>
        <strain evidence="2 3">DAH-3</strain>
    </source>
</reference>
<dbReference type="OrthoDB" id="330671at2759"/>